<dbReference type="GO" id="GO:0046872">
    <property type="term" value="F:metal ion binding"/>
    <property type="evidence" value="ECO:0007669"/>
    <property type="project" value="UniProtKB-KW"/>
</dbReference>
<accession>A0A371XFK2</accession>
<name>A0A371XFK2_9HYPH</name>
<protein>
    <submittedName>
        <fullName evidence="5">3-keto-5-aminohexanoate cleavage protein</fullName>
    </submittedName>
</protein>
<keyword evidence="4" id="KW-0862">Zinc</keyword>
<keyword evidence="3" id="KW-0479">Metal-binding</keyword>
<dbReference type="InterPro" id="IPR008567">
    <property type="entry name" value="BKACE"/>
</dbReference>
<evidence type="ECO:0000256" key="4">
    <source>
        <dbReference type="ARBA" id="ARBA00022833"/>
    </source>
</evidence>
<evidence type="ECO:0000256" key="1">
    <source>
        <dbReference type="ARBA" id="ARBA00001947"/>
    </source>
</evidence>
<evidence type="ECO:0000256" key="3">
    <source>
        <dbReference type="ARBA" id="ARBA00022723"/>
    </source>
</evidence>
<evidence type="ECO:0000313" key="6">
    <source>
        <dbReference type="Proteomes" id="UP000262379"/>
    </source>
</evidence>
<dbReference type="GO" id="GO:0043720">
    <property type="term" value="F:3-keto-5-aminohexanoate cleavage activity"/>
    <property type="evidence" value="ECO:0007669"/>
    <property type="project" value="InterPro"/>
</dbReference>
<sequence length="315" mass="34625">MNDKSKSARKVIITCAVTGSIHTPTMSEHLPLTPAEIAESALGAAKAGAAILHLHARDPRDGSPTPSPDVFSEFLPQIAAETDAVLNITTGGGHNMTVQERLAAPLRFKPEMCSLNMGSMNFGLFPMLSRYPNWRHDWEPRYLENSRDFIFRNTFKDIEYILKHLGEDCGTRFEFECYDIGHLYTLAHFLERGLVKPPLFVQSIFGILGGIGPAHADVMHMRTTADRLFGSDYQWSILAAGRHQMSLCTMGAIIGGNVRVGLEDSLYIGKGELAKTNADQVAKIGRILKELSLEIATPAEARKMLDLKGASQTAI</sequence>
<gene>
    <name evidence="5" type="ORF">DY251_06895</name>
</gene>
<keyword evidence="6" id="KW-1185">Reference proteome</keyword>
<proteinExistence type="predicted"/>
<comment type="cofactor">
    <cofactor evidence="1">
        <name>Zn(2+)</name>
        <dbReference type="ChEBI" id="CHEBI:29105"/>
    </cofactor>
</comment>
<reference evidence="6" key="1">
    <citation type="submission" date="2018-08" db="EMBL/GenBank/DDBJ databases">
        <authorList>
            <person name="Im W.T."/>
        </authorList>
    </citation>
    <scope>NUCLEOTIDE SEQUENCE [LARGE SCALE GENOMIC DNA]</scope>
    <source>
        <strain evidence="6">LA-28</strain>
    </source>
</reference>
<dbReference type="InterPro" id="IPR013785">
    <property type="entry name" value="Aldolase_TIM"/>
</dbReference>
<dbReference type="AlphaFoldDB" id="A0A371XFK2"/>
<dbReference type="EMBL" id="QURN01000005">
    <property type="protein sequence ID" value="RFC68015.1"/>
    <property type="molecule type" value="Genomic_DNA"/>
</dbReference>
<comment type="caution">
    <text evidence="5">The sequence shown here is derived from an EMBL/GenBank/DDBJ whole genome shotgun (WGS) entry which is preliminary data.</text>
</comment>
<dbReference type="PANTHER" id="PTHR37418">
    <property type="entry name" value="3-KETO-5-AMINOHEXANOATE CLEAVAGE ENZYME-RELATED"/>
    <property type="match status" value="1"/>
</dbReference>
<dbReference type="Gene3D" id="3.20.20.70">
    <property type="entry name" value="Aldolase class I"/>
    <property type="match status" value="1"/>
</dbReference>
<evidence type="ECO:0000256" key="2">
    <source>
        <dbReference type="ARBA" id="ARBA00022679"/>
    </source>
</evidence>
<evidence type="ECO:0000313" key="5">
    <source>
        <dbReference type="EMBL" id="RFC68015.1"/>
    </source>
</evidence>
<keyword evidence="2" id="KW-0808">Transferase</keyword>
<dbReference type="Proteomes" id="UP000262379">
    <property type="component" value="Unassembled WGS sequence"/>
</dbReference>
<dbReference type="RefSeq" id="WP_116623156.1">
    <property type="nucleotide sequence ID" value="NZ_QURN01000005.1"/>
</dbReference>
<dbReference type="Pfam" id="PF05853">
    <property type="entry name" value="BKACE"/>
    <property type="match status" value="1"/>
</dbReference>
<organism evidence="5 6">
    <name type="scientific">Mesorhizobium denitrificans</name>
    <dbReference type="NCBI Taxonomy" id="2294114"/>
    <lineage>
        <taxon>Bacteria</taxon>
        <taxon>Pseudomonadati</taxon>
        <taxon>Pseudomonadota</taxon>
        <taxon>Alphaproteobacteria</taxon>
        <taxon>Hyphomicrobiales</taxon>
        <taxon>Phyllobacteriaceae</taxon>
        <taxon>Mesorhizobium</taxon>
    </lineage>
</organism>
<dbReference type="PANTHER" id="PTHR37418:SF2">
    <property type="entry name" value="3-KETO-5-AMINOHEXANOATE CLEAVAGE ENZYME"/>
    <property type="match status" value="1"/>
</dbReference>